<evidence type="ECO:0000313" key="5">
    <source>
        <dbReference type="EMBL" id="TDE01015.1"/>
    </source>
</evidence>
<dbReference type="GO" id="GO:0046872">
    <property type="term" value="F:metal ion binding"/>
    <property type="evidence" value="ECO:0007669"/>
    <property type="project" value="UniProtKB-KW"/>
</dbReference>
<keyword evidence="6" id="KW-1185">Reference proteome</keyword>
<evidence type="ECO:0000313" key="6">
    <source>
        <dbReference type="Proteomes" id="UP000294739"/>
    </source>
</evidence>
<dbReference type="EMBL" id="SMKZ01000044">
    <property type="protein sequence ID" value="TDE01015.1"/>
    <property type="molecule type" value="Genomic_DNA"/>
</dbReference>
<dbReference type="PANTHER" id="PTHR45953">
    <property type="entry name" value="IDURONATE 2-SULFATASE"/>
    <property type="match status" value="1"/>
</dbReference>
<dbReference type="GO" id="GO:0005737">
    <property type="term" value="C:cytoplasm"/>
    <property type="evidence" value="ECO:0007669"/>
    <property type="project" value="TreeGrafter"/>
</dbReference>
<dbReference type="OrthoDB" id="9777306at2"/>
<evidence type="ECO:0000256" key="2">
    <source>
        <dbReference type="ARBA" id="ARBA00022723"/>
    </source>
</evidence>
<comment type="similarity">
    <text evidence="1">Belongs to the sulfatase family.</text>
</comment>
<evidence type="ECO:0000256" key="3">
    <source>
        <dbReference type="ARBA" id="ARBA00022801"/>
    </source>
</evidence>
<keyword evidence="3" id="KW-0378">Hydrolase</keyword>
<dbReference type="InterPro" id="IPR017850">
    <property type="entry name" value="Alkaline_phosphatase_core_sf"/>
</dbReference>
<dbReference type="InterPro" id="IPR000917">
    <property type="entry name" value="Sulfatase_N"/>
</dbReference>
<keyword evidence="2" id="KW-0479">Metal-binding</keyword>
<dbReference type="SUPFAM" id="SSF53649">
    <property type="entry name" value="Alkaline phosphatase-like"/>
    <property type="match status" value="1"/>
</dbReference>
<dbReference type="PROSITE" id="PS00523">
    <property type="entry name" value="SULFATASE_1"/>
    <property type="match status" value="1"/>
</dbReference>
<dbReference type="RefSeq" id="WP_131899252.1">
    <property type="nucleotide sequence ID" value="NZ_SMKZ01000044.1"/>
</dbReference>
<accession>A0A4R5CT87</accession>
<proteinExistence type="inferred from homology"/>
<reference evidence="5 6" key="1">
    <citation type="submission" date="2019-03" db="EMBL/GenBank/DDBJ databases">
        <title>Draft genome sequences of novel Actinobacteria.</title>
        <authorList>
            <person name="Sahin N."/>
            <person name="Ay H."/>
            <person name="Saygin H."/>
        </authorList>
    </citation>
    <scope>NUCLEOTIDE SEQUENCE [LARGE SCALE GENOMIC DNA]</scope>
    <source>
        <strain evidence="5 6">5K138</strain>
    </source>
</reference>
<dbReference type="Gene3D" id="3.40.720.10">
    <property type="entry name" value="Alkaline Phosphatase, subunit A"/>
    <property type="match status" value="1"/>
</dbReference>
<comment type="caution">
    <text evidence="5">The sequence shown here is derived from an EMBL/GenBank/DDBJ whole genome shotgun (WGS) entry which is preliminary data.</text>
</comment>
<dbReference type="GO" id="GO:0008484">
    <property type="term" value="F:sulfuric ester hydrolase activity"/>
    <property type="evidence" value="ECO:0007669"/>
    <property type="project" value="TreeGrafter"/>
</dbReference>
<sequence>MTDDRPNILLIMTDQQSATAMSCAPNPDLHTPAMDALAAGGVRFGRAYCTNPLCAPSRASMMTGRMPSEIGVDDNVREPAGPLPARTLGRLFAGAGYDCAYAGKWHVPGLAPAGSGFRQLHAGGDDGLVAACRPFLADGDRRDTPFLLVASFNEPHGICEWARGQTPPSGDVDEADWRELPVLPANFAPGTEEPEALRLVQRFAWTVHPTQEWDEEGWRRYRHAYFRLCERVDGEIAALVAGLDASGLRERTVIVFTSDHGDMQGAHRWNQKKNLYEEASRVPFVVVPPSGMAGGRVRDELVSVGLDLLPTLCDYAGIEPDPDAAGTSVRPLVESGSGQPPSWRDQVVAETEWTFPGLMPPPVLARLQARMVRTERHKYQCYSWGRHREQLFDLNADPGEMVNLATSGAHQGVLDDHRRRLAAHCATLGDDFVRYVPGPGVPPR</sequence>
<dbReference type="InterPro" id="IPR024607">
    <property type="entry name" value="Sulfatase_CS"/>
</dbReference>
<dbReference type="InParanoid" id="A0A4R5CT87"/>
<dbReference type="AlphaFoldDB" id="A0A4R5CT87"/>
<gene>
    <name evidence="5" type="ORF">E1269_23800</name>
</gene>
<organism evidence="5 6">
    <name type="scientific">Jiangella asiatica</name>
    <dbReference type="NCBI Taxonomy" id="2530372"/>
    <lineage>
        <taxon>Bacteria</taxon>
        <taxon>Bacillati</taxon>
        <taxon>Actinomycetota</taxon>
        <taxon>Actinomycetes</taxon>
        <taxon>Jiangellales</taxon>
        <taxon>Jiangellaceae</taxon>
        <taxon>Jiangella</taxon>
    </lineage>
</organism>
<dbReference type="Pfam" id="PF00884">
    <property type="entry name" value="Sulfatase"/>
    <property type="match status" value="1"/>
</dbReference>
<dbReference type="Proteomes" id="UP000294739">
    <property type="component" value="Unassembled WGS sequence"/>
</dbReference>
<evidence type="ECO:0000256" key="1">
    <source>
        <dbReference type="ARBA" id="ARBA00008779"/>
    </source>
</evidence>
<protein>
    <submittedName>
        <fullName evidence="5">Sulfatase</fullName>
    </submittedName>
</protein>
<evidence type="ECO:0000259" key="4">
    <source>
        <dbReference type="Pfam" id="PF00884"/>
    </source>
</evidence>
<feature type="domain" description="Sulfatase N-terminal" evidence="4">
    <location>
        <begin position="6"/>
        <end position="318"/>
    </location>
</feature>
<name>A0A4R5CT87_9ACTN</name>
<dbReference type="PANTHER" id="PTHR45953:SF1">
    <property type="entry name" value="IDURONATE 2-SULFATASE"/>
    <property type="match status" value="1"/>
</dbReference>